<accession>A0A284RDK6</accession>
<dbReference type="EMBL" id="FUEG01000007">
    <property type="protein sequence ID" value="SJL06840.1"/>
    <property type="molecule type" value="Genomic_DNA"/>
</dbReference>
<name>A0A284RDK6_ARMOS</name>
<evidence type="ECO:0000313" key="2">
    <source>
        <dbReference type="Proteomes" id="UP000219338"/>
    </source>
</evidence>
<dbReference type="OrthoDB" id="3202607at2759"/>
<evidence type="ECO:0000313" key="1">
    <source>
        <dbReference type="EMBL" id="SJL06840.1"/>
    </source>
</evidence>
<dbReference type="AlphaFoldDB" id="A0A284RDK6"/>
<gene>
    <name evidence="1" type="ORF">ARMOST_10182</name>
</gene>
<reference evidence="2" key="1">
    <citation type="journal article" date="2017" name="Nat. Ecol. Evol.">
        <title>Genome expansion and lineage-specific genetic innovations in the forest pathogenic fungi Armillaria.</title>
        <authorList>
            <person name="Sipos G."/>
            <person name="Prasanna A.N."/>
            <person name="Walter M.C."/>
            <person name="O'Connor E."/>
            <person name="Balint B."/>
            <person name="Krizsan K."/>
            <person name="Kiss B."/>
            <person name="Hess J."/>
            <person name="Varga T."/>
            <person name="Slot J."/>
            <person name="Riley R."/>
            <person name="Boka B."/>
            <person name="Rigling D."/>
            <person name="Barry K."/>
            <person name="Lee J."/>
            <person name="Mihaltcheva S."/>
            <person name="LaButti K."/>
            <person name="Lipzen A."/>
            <person name="Waldron R."/>
            <person name="Moloney N.M."/>
            <person name="Sperisen C."/>
            <person name="Kredics L."/>
            <person name="Vagvoelgyi C."/>
            <person name="Patrignani A."/>
            <person name="Fitzpatrick D."/>
            <person name="Nagy I."/>
            <person name="Doyle S."/>
            <person name="Anderson J.B."/>
            <person name="Grigoriev I.V."/>
            <person name="Gueldener U."/>
            <person name="Muensterkoetter M."/>
            <person name="Nagy L.G."/>
        </authorList>
    </citation>
    <scope>NUCLEOTIDE SEQUENCE [LARGE SCALE GENOMIC DNA]</scope>
    <source>
        <strain evidence="2">C18/9</strain>
    </source>
</reference>
<organism evidence="1 2">
    <name type="scientific">Armillaria ostoyae</name>
    <name type="common">Armillaria root rot fungus</name>
    <dbReference type="NCBI Taxonomy" id="47428"/>
    <lineage>
        <taxon>Eukaryota</taxon>
        <taxon>Fungi</taxon>
        <taxon>Dikarya</taxon>
        <taxon>Basidiomycota</taxon>
        <taxon>Agaricomycotina</taxon>
        <taxon>Agaricomycetes</taxon>
        <taxon>Agaricomycetidae</taxon>
        <taxon>Agaricales</taxon>
        <taxon>Marasmiineae</taxon>
        <taxon>Physalacriaceae</taxon>
        <taxon>Armillaria</taxon>
    </lineage>
</organism>
<protein>
    <submittedName>
        <fullName evidence="1">Uncharacterized protein</fullName>
    </submittedName>
</protein>
<dbReference type="Proteomes" id="UP000219338">
    <property type="component" value="Unassembled WGS sequence"/>
</dbReference>
<dbReference type="Gene3D" id="3.60.130.30">
    <property type="match status" value="1"/>
</dbReference>
<proteinExistence type="predicted"/>
<keyword evidence="2" id="KW-1185">Reference proteome</keyword>
<sequence>MGVTLKEEDGREWTLLELLAEGFQLVANDGEHIPIIDANGRVFVSACGAPRNDTTSRGGRPDWRETRSVALHAILECREEAGLDSCFKVSQPDLFNLYGTTLRDLLSRHPQLRPNFPPEVSVFAAANFNMGPQTVTIGHYDSKNLGWGMCIVFVDGNFNHKLGGHLILWDLRMVVEFPMGSCIILPSALIKHANIPIQPGESRYSFTQYTAAGLFRWVANGFKSDLAFSETASSEALDGQQRERELAWEWGLSLLSMIPA</sequence>